<dbReference type="InParanoid" id="A0A669C1B8"/>
<reference evidence="2" key="1">
    <citation type="submission" date="2012-01" db="EMBL/GenBank/DDBJ databases">
        <title>The Genome Sequence of Oreochromis niloticus (Nile Tilapia).</title>
        <authorList>
            <consortium name="Broad Institute Genome Assembly Team"/>
            <consortium name="Broad Institute Sequencing Platform"/>
            <person name="Di Palma F."/>
            <person name="Johnson J."/>
            <person name="Lander E.S."/>
            <person name="Lindblad-Toh K."/>
        </authorList>
    </citation>
    <scope>NUCLEOTIDE SEQUENCE [LARGE SCALE GENOMIC DNA]</scope>
</reference>
<dbReference type="Ensembl" id="ENSONIT00000084046.1">
    <property type="protein sequence ID" value="ENSONIP00000040630.1"/>
    <property type="gene ID" value="ENSONIG00000030751.1"/>
</dbReference>
<reference evidence="1" key="3">
    <citation type="submission" date="2025-09" db="UniProtKB">
        <authorList>
            <consortium name="Ensembl"/>
        </authorList>
    </citation>
    <scope>IDENTIFICATION</scope>
</reference>
<dbReference type="InterPro" id="IPR040346">
    <property type="entry name" value="GEX1/Brambleberry"/>
</dbReference>
<dbReference type="PANTHER" id="PTHR33538">
    <property type="entry name" value="PROTEIN GAMETE EXPRESSED 1"/>
    <property type="match status" value="1"/>
</dbReference>
<evidence type="ECO:0000313" key="1">
    <source>
        <dbReference type="Ensembl" id="ENSONIP00000040630.1"/>
    </source>
</evidence>
<name>A0A669C1B8_ORENI</name>
<keyword evidence="2" id="KW-1185">Reference proteome</keyword>
<proteinExistence type="predicted"/>
<gene>
    <name evidence="1" type="primary">LOC100704737</name>
</gene>
<evidence type="ECO:0000313" key="2">
    <source>
        <dbReference type="Proteomes" id="UP000005207"/>
    </source>
</evidence>
<dbReference type="PANTHER" id="PTHR33538:SF2">
    <property type="entry name" value="PROTEIN GAMETE EXPRESSED 1"/>
    <property type="match status" value="1"/>
</dbReference>
<dbReference type="GeneTree" id="ENSGT00390000003348"/>
<protein>
    <submittedName>
        <fullName evidence="1">Uncharacterized protein</fullName>
    </submittedName>
</protein>
<dbReference type="AlphaFoldDB" id="A0A669C1B8"/>
<reference evidence="1" key="2">
    <citation type="submission" date="2025-08" db="UniProtKB">
        <authorList>
            <consortium name="Ensembl"/>
        </authorList>
    </citation>
    <scope>IDENTIFICATION</scope>
</reference>
<sequence>HQLISSWGWGGSVLLGHSAGPGHSFSSSAPDSERGRMELRRVRTLAALSRYGECWARALEYLDASCRDLTSESQSLIALRFTHCHLSSSGRDFPACPEGSEVSRCTAGMDTVAFNSYTEFFTHTHSMCHFLQSEAWQRQAENTIYRLTESSAGVAEQLQSTRLMAEDLIEAQSAALQAQKAILSNGEELRVTLRDSTQGLRSVFSELSSASREQQVALSELFNRVSFLQSFLLMETHSLSSCCYNAAALCTSFLITSTPRSSRARLVLLSLVCLNFYLERKIYQFVLSSDNPEHQHMLLTVYVSALRRFMVCVGVCVLLVVCVRYRDPVQQSLQVLQQLRETQRSLQEALQHAGEFSQHADAWENCGLYTKDGSRHCEGHPDYFCNFFMNASREVEIQKSQHGGARLAVGGVTVDVSYRLEFFIDFSKFDWRREFTEQKTLSAESLGERRRTAEDDQLRVKVRTSGGSSGVHTC</sequence>
<organism evidence="1 2">
    <name type="scientific">Oreochromis niloticus</name>
    <name type="common">Nile tilapia</name>
    <name type="synonym">Tilapia nilotica</name>
    <dbReference type="NCBI Taxonomy" id="8128"/>
    <lineage>
        <taxon>Eukaryota</taxon>
        <taxon>Metazoa</taxon>
        <taxon>Chordata</taxon>
        <taxon>Craniata</taxon>
        <taxon>Vertebrata</taxon>
        <taxon>Euteleostomi</taxon>
        <taxon>Actinopterygii</taxon>
        <taxon>Neopterygii</taxon>
        <taxon>Teleostei</taxon>
        <taxon>Neoteleostei</taxon>
        <taxon>Acanthomorphata</taxon>
        <taxon>Ovalentaria</taxon>
        <taxon>Cichlomorphae</taxon>
        <taxon>Cichliformes</taxon>
        <taxon>Cichlidae</taxon>
        <taxon>African cichlids</taxon>
        <taxon>Pseudocrenilabrinae</taxon>
        <taxon>Oreochromini</taxon>
        <taxon>Oreochromis</taxon>
    </lineage>
</organism>
<accession>A0A669C1B8</accession>
<dbReference type="Proteomes" id="UP000005207">
    <property type="component" value="Linkage group LG20"/>
</dbReference>
<dbReference type="OMA" id="CFMEMSG"/>